<sequence length="81" mass="8922">MSADIRSTPLGNALDWHAFQADEVARIPMEVNGRKLPRSHTQLLIRALQGFLSESAVPTCSIFCEERLPGRSVLSAPTQEC</sequence>
<accession>A0A2B7YYF1</accession>
<evidence type="ECO:0000313" key="1">
    <source>
        <dbReference type="EMBL" id="PGH29124.1"/>
    </source>
</evidence>
<dbReference type="Proteomes" id="UP000226031">
    <property type="component" value="Unassembled WGS sequence"/>
</dbReference>
<comment type="caution">
    <text evidence="1">The sequence shown here is derived from an EMBL/GenBank/DDBJ whole genome shotgun (WGS) entry which is preliminary data.</text>
</comment>
<protein>
    <submittedName>
        <fullName evidence="1">Uncharacterized protein</fullName>
    </submittedName>
</protein>
<organism evidence="1 2">
    <name type="scientific">[Emmonsia] crescens</name>
    <dbReference type="NCBI Taxonomy" id="73230"/>
    <lineage>
        <taxon>Eukaryota</taxon>
        <taxon>Fungi</taxon>
        <taxon>Dikarya</taxon>
        <taxon>Ascomycota</taxon>
        <taxon>Pezizomycotina</taxon>
        <taxon>Eurotiomycetes</taxon>
        <taxon>Eurotiomycetidae</taxon>
        <taxon>Onygenales</taxon>
        <taxon>Ajellomycetaceae</taxon>
        <taxon>Emergomyces</taxon>
    </lineage>
</organism>
<proteinExistence type="predicted"/>
<evidence type="ECO:0000313" key="2">
    <source>
        <dbReference type="Proteomes" id="UP000226031"/>
    </source>
</evidence>
<gene>
    <name evidence="1" type="ORF">GX50_08129</name>
</gene>
<reference evidence="1 2" key="1">
    <citation type="submission" date="2017-10" db="EMBL/GenBank/DDBJ databases">
        <title>Comparative genomics in systemic dimorphic fungi from Ajellomycetaceae.</title>
        <authorList>
            <person name="Munoz J.F."/>
            <person name="Mcewen J.G."/>
            <person name="Clay O.K."/>
            <person name="Cuomo C.A."/>
        </authorList>
    </citation>
    <scope>NUCLEOTIDE SEQUENCE [LARGE SCALE GENOMIC DNA]</scope>
    <source>
        <strain evidence="1 2">UAMH4076</strain>
    </source>
</reference>
<name>A0A2B7YYF1_9EURO</name>
<dbReference type="EMBL" id="PDND01000271">
    <property type="protein sequence ID" value="PGH29124.1"/>
    <property type="molecule type" value="Genomic_DNA"/>
</dbReference>
<dbReference type="AlphaFoldDB" id="A0A2B7YYF1"/>
<keyword evidence="2" id="KW-1185">Reference proteome</keyword>